<dbReference type="EMBL" id="KN825259">
    <property type="protein sequence ID" value="KIK92640.1"/>
    <property type="molecule type" value="Genomic_DNA"/>
</dbReference>
<dbReference type="HOGENOM" id="CLU_3143545_0_0_1"/>
<keyword evidence="2" id="KW-1185">Reference proteome</keyword>
<dbReference type="Proteomes" id="UP000054538">
    <property type="component" value="Unassembled WGS sequence"/>
</dbReference>
<sequence length="49" mass="5173">MLRNLNLPPRGRAQIPVVATFIADAEQPVGASLVNASVKELRSGNSGTR</sequence>
<organism evidence="1 2">
    <name type="scientific">Paxillus rubicundulus Ve08.2h10</name>
    <dbReference type="NCBI Taxonomy" id="930991"/>
    <lineage>
        <taxon>Eukaryota</taxon>
        <taxon>Fungi</taxon>
        <taxon>Dikarya</taxon>
        <taxon>Basidiomycota</taxon>
        <taxon>Agaricomycotina</taxon>
        <taxon>Agaricomycetes</taxon>
        <taxon>Agaricomycetidae</taxon>
        <taxon>Boletales</taxon>
        <taxon>Paxilineae</taxon>
        <taxon>Paxillaceae</taxon>
        <taxon>Paxillus</taxon>
    </lineage>
</organism>
<protein>
    <submittedName>
        <fullName evidence="1">Uncharacterized protein</fullName>
    </submittedName>
</protein>
<dbReference type="InParanoid" id="A0A0D0E5A3"/>
<reference evidence="1 2" key="1">
    <citation type="submission" date="2014-04" db="EMBL/GenBank/DDBJ databases">
        <authorList>
            <consortium name="DOE Joint Genome Institute"/>
            <person name="Kuo A."/>
            <person name="Kohler A."/>
            <person name="Jargeat P."/>
            <person name="Nagy L.G."/>
            <person name="Floudas D."/>
            <person name="Copeland A."/>
            <person name="Barry K.W."/>
            <person name="Cichocki N."/>
            <person name="Veneault-Fourrey C."/>
            <person name="LaButti K."/>
            <person name="Lindquist E.A."/>
            <person name="Lipzen A."/>
            <person name="Lundell T."/>
            <person name="Morin E."/>
            <person name="Murat C."/>
            <person name="Sun H."/>
            <person name="Tunlid A."/>
            <person name="Henrissat B."/>
            <person name="Grigoriev I.V."/>
            <person name="Hibbett D.S."/>
            <person name="Martin F."/>
            <person name="Nordberg H.P."/>
            <person name="Cantor M.N."/>
            <person name="Hua S.X."/>
        </authorList>
    </citation>
    <scope>NUCLEOTIDE SEQUENCE [LARGE SCALE GENOMIC DNA]</scope>
    <source>
        <strain evidence="1 2">Ve08.2h10</strain>
    </source>
</reference>
<dbReference type="AlphaFoldDB" id="A0A0D0E5A3"/>
<gene>
    <name evidence="1" type="ORF">PAXRUDRAFT_146881</name>
</gene>
<name>A0A0D0E5A3_9AGAM</name>
<proteinExistence type="predicted"/>
<evidence type="ECO:0000313" key="1">
    <source>
        <dbReference type="EMBL" id="KIK92640.1"/>
    </source>
</evidence>
<dbReference type="OrthoDB" id="10335213at2759"/>
<accession>A0A0D0E5A3</accession>
<reference evidence="2" key="2">
    <citation type="submission" date="2015-01" db="EMBL/GenBank/DDBJ databases">
        <title>Evolutionary Origins and Diversification of the Mycorrhizal Mutualists.</title>
        <authorList>
            <consortium name="DOE Joint Genome Institute"/>
            <consortium name="Mycorrhizal Genomics Consortium"/>
            <person name="Kohler A."/>
            <person name="Kuo A."/>
            <person name="Nagy L.G."/>
            <person name="Floudas D."/>
            <person name="Copeland A."/>
            <person name="Barry K.W."/>
            <person name="Cichocki N."/>
            <person name="Veneault-Fourrey C."/>
            <person name="LaButti K."/>
            <person name="Lindquist E.A."/>
            <person name="Lipzen A."/>
            <person name="Lundell T."/>
            <person name="Morin E."/>
            <person name="Murat C."/>
            <person name="Riley R."/>
            <person name="Ohm R."/>
            <person name="Sun H."/>
            <person name="Tunlid A."/>
            <person name="Henrissat B."/>
            <person name="Grigoriev I.V."/>
            <person name="Hibbett D.S."/>
            <person name="Martin F."/>
        </authorList>
    </citation>
    <scope>NUCLEOTIDE SEQUENCE [LARGE SCALE GENOMIC DNA]</scope>
    <source>
        <strain evidence="2">Ve08.2h10</strain>
    </source>
</reference>
<evidence type="ECO:0000313" key="2">
    <source>
        <dbReference type="Proteomes" id="UP000054538"/>
    </source>
</evidence>